<dbReference type="Proteomes" id="UP000475928">
    <property type="component" value="Unassembled WGS sequence"/>
</dbReference>
<feature type="domain" description="HTH tetR-type" evidence="3">
    <location>
        <begin position="6"/>
        <end position="66"/>
    </location>
</feature>
<dbReference type="Pfam" id="PF00440">
    <property type="entry name" value="TetR_N"/>
    <property type="match status" value="1"/>
</dbReference>
<dbReference type="PROSITE" id="PS50977">
    <property type="entry name" value="HTH_TETR_2"/>
    <property type="match status" value="1"/>
</dbReference>
<dbReference type="SUPFAM" id="SSF46689">
    <property type="entry name" value="Homeodomain-like"/>
    <property type="match status" value="1"/>
</dbReference>
<proteinExistence type="predicted"/>
<evidence type="ECO:0000259" key="3">
    <source>
        <dbReference type="PROSITE" id="PS50977"/>
    </source>
</evidence>
<comment type="caution">
    <text evidence="4">The sequence shown here is derived from an EMBL/GenBank/DDBJ whole genome shotgun (WGS) entry which is preliminary data.</text>
</comment>
<sequence length="191" mass="21275">MRKIDPNKIAAITSAVLDIVKSDGIVNLSMGKVAKLANVSPRTIYIYYDDKADLLGQMYLSVKHKIDGGLSEKLAVCPSLEAQLAIAIRHFAYGYNKWPRETIYMNAIQQNPELISPVIHEKVMQIAQPIFEMYEKMQLSPDFKHLPIETFTAIAAGPMNMLIAQAVVLDKKISDQEISDVIKGTQDAVRA</sequence>
<feature type="DNA-binding region" description="H-T-H motif" evidence="2">
    <location>
        <begin position="29"/>
        <end position="48"/>
    </location>
</feature>
<dbReference type="InterPro" id="IPR009057">
    <property type="entry name" value="Homeodomain-like_sf"/>
</dbReference>
<name>A0A6A0B9E5_9LACT</name>
<gene>
    <name evidence="4" type="ORF">Hs20B_14660</name>
</gene>
<dbReference type="InterPro" id="IPR001647">
    <property type="entry name" value="HTH_TetR"/>
</dbReference>
<accession>A0A6A0B9E5</accession>
<dbReference type="GO" id="GO:0003677">
    <property type="term" value="F:DNA binding"/>
    <property type="evidence" value="ECO:0007669"/>
    <property type="project" value="UniProtKB-UniRule"/>
</dbReference>
<dbReference type="EMBL" id="BLLH01000009">
    <property type="protein sequence ID" value="GFH41068.1"/>
    <property type="molecule type" value="Genomic_DNA"/>
</dbReference>
<reference evidence="4 5" key="1">
    <citation type="submission" date="2020-02" db="EMBL/GenBank/DDBJ databases">
        <title>Draft genome sequence of Lactococcus sp. Hs20B0-1.</title>
        <authorList>
            <person name="Noda S."/>
            <person name="Yuki M."/>
            <person name="Ohkuma M."/>
        </authorList>
    </citation>
    <scope>NUCLEOTIDE SEQUENCE [LARGE SCALE GENOMIC DNA]</scope>
    <source>
        <strain evidence="4 5">Hs20B0-1</strain>
    </source>
</reference>
<evidence type="ECO:0000256" key="2">
    <source>
        <dbReference type="PROSITE-ProRule" id="PRU00335"/>
    </source>
</evidence>
<evidence type="ECO:0000256" key="1">
    <source>
        <dbReference type="ARBA" id="ARBA00023125"/>
    </source>
</evidence>
<organism evidence="4 5">
    <name type="scientific">Pseudolactococcus insecticola</name>
    <dbReference type="NCBI Taxonomy" id="2709158"/>
    <lineage>
        <taxon>Bacteria</taxon>
        <taxon>Bacillati</taxon>
        <taxon>Bacillota</taxon>
        <taxon>Bacilli</taxon>
        <taxon>Lactobacillales</taxon>
        <taxon>Streptococcaceae</taxon>
        <taxon>Pseudolactococcus</taxon>
    </lineage>
</organism>
<dbReference type="RefSeq" id="WP_172357206.1">
    <property type="nucleotide sequence ID" value="NZ_BLLH01000009.1"/>
</dbReference>
<dbReference type="Gene3D" id="1.10.357.10">
    <property type="entry name" value="Tetracycline Repressor, domain 2"/>
    <property type="match status" value="1"/>
</dbReference>
<dbReference type="AlphaFoldDB" id="A0A6A0B9E5"/>
<protein>
    <submittedName>
        <fullName evidence="4">AcrR family transcriptional regulator</fullName>
    </submittedName>
</protein>
<evidence type="ECO:0000313" key="4">
    <source>
        <dbReference type="EMBL" id="GFH41068.1"/>
    </source>
</evidence>
<evidence type="ECO:0000313" key="5">
    <source>
        <dbReference type="Proteomes" id="UP000475928"/>
    </source>
</evidence>
<keyword evidence="5" id="KW-1185">Reference proteome</keyword>
<keyword evidence="1 2" id="KW-0238">DNA-binding</keyword>